<feature type="transmembrane region" description="Helical" evidence="1">
    <location>
        <begin position="119"/>
        <end position="138"/>
    </location>
</feature>
<dbReference type="AlphaFoldDB" id="A0A381Q5L8"/>
<dbReference type="SUPFAM" id="SSF69593">
    <property type="entry name" value="Glycerol-3-phosphate (1)-acyltransferase"/>
    <property type="match status" value="1"/>
</dbReference>
<sequence>MVYTLRGITAALFISISTVLWCTPLFLMGLVHFLFPINAFRSGLGRFMDRIIDGWVFSNRFMVQCLHITHIEKPPLLQELDRNHWNVVVCNHQSWTDILVLQNTLLGHIPPLKFFTKKALIYVPLLGIAMWLLGFPYVRRYSTAQLEKDPSLREHDRSATLKACHGFLQRPTSVLNFLEGTRYSNEKKLNQSSPYSHLLTPKTGGLGYVCDALDPHIDNIIDVTIVYPDGPPGFWAFLCGRCSRVYFQARRYPSPPVDRDGRKEWVDGLWREKDVEISRMLLQRPD</sequence>
<protein>
    <recommendedName>
        <fullName evidence="2">Phospholipid/glycerol acyltransferase domain-containing protein</fullName>
    </recommendedName>
</protein>
<keyword evidence="1" id="KW-0472">Membrane</keyword>
<feature type="domain" description="Phospholipid/glycerol acyltransferase" evidence="2">
    <location>
        <begin position="86"/>
        <end position="228"/>
    </location>
</feature>
<evidence type="ECO:0000259" key="2">
    <source>
        <dbReference type="SMART" id="SM00563"/>
    </source>
</evidence>
<dbReference type="SMART" id="SM00563">
    <property type="entry name" value="PlsC"/>
    <property type="match status" value="1"/>
</dbReference>
<accession>A0A381Q5L8</accession>
<dbReference type="CDD" id="cd07990">
    <property type="entry name" value="LPLAT_LCLAT1-like"/>
    <property type="match status" value="1"/>
</dbReference>
<dbReference type="PANTHER" id="PTHR10983">
    <property type="entry name" value="1-ACYLGLYCEROL-3-PHOSPHATE ACYLTRANSFERASE-RELATED"/>
    <property type="match status" value="1"/>
</dbReference>
<dbReference type="InterPro" id="IPR002123">
    <property type="entry name" value="Plipid/glycerol_acylTrfase"/>
</dbReference>
<dbReference type="GO" id="GO:0016746">
    <property type="term" value="F:acyltransferase activity"/>
    <property type="evidence" value="ECO:0007669"/>
    <property type="project" value="InterPro"/>
</dbReference>
<evidence type="ECO:0000256" key="1">
    <source>
        <dbReference type="SAM" id="Phobius"/>
    </source>
</evidence>
<organism evidence="3">
    <name type="scientific">marine metagenome</name>
    <dbReference type="NCBI Taxonomy" id="408172"/>
    <lineage>
        <taxon>unclassified sequences</taxon>
        <taxon>metagenomes</taxon>
        <taxon>ecological metagenomes</taxon>
    </lineage>
</organism>
<dbReference type="NCBIfam" id="NF010621">
    <property type="entry name" value="PRK14014.1"/>
    <property type="match status" value="1"/>
</dbReference>
<dbReference type="Pfam" id="PF01553">
    <property type="entry name" value="Acyltransferase"/>
    <property type="match status" value="1"/>
</dbReference>
<keyword evidence="1" id="KW-0812">Transmembrane</keyword>
<reference evidence="3" key="1">
    <citation type="submission" date="2018-05" db="EMBL/GenBank/DDBJ databases">
        <authorList>
            <person name="Lanie J.A."/>
            <person name="Ng W.-L."/>
            <person name="Kazmierczak K.M."/>
            <person name="Andrzejewski T.M."/>
            <person name="Davidsen T.M."/>
            <person name="Wayne K.J."/>
            <person name="Tettelin H."/>
            <person name="Glass J.I."/>
            <person name="Rusch D."/>
            <person name="Podicherti R."/>
            <person name="Tsui H.-C.T."/>
            <person name="Winkler M.E."/>
        </authorList>
    </citation>
    <scope>NUCLEOTIDE SEQUENCE</scope>
</reference>
<feature type="transmembrane region" description="Helical" evidence="1">
    <location>
        <begin position="12"/>
        <end position="35"/>
    </location>
</feature>
<keyword evidence="1" id="KW-1133">Transmembrane helix</keyword>
<dbReference type="PANTHER" id="PTHR10983:SF16">
    <property type="entry name" value="LYSOCARDIOLIPIN ACYLTRANSFERASE 1"/>
    <property type="match status" value="1"/>
</dbReference>
<dbReference type="EMBL" id="UINC01001216">
    <property type="protein sequence ID" value="SUZ74602.1"/>
    <property type="molecule type" value="Genomic_DNA"/>
</dbReference>
<name>A0A381Q5L8_9ZZZZ</name>
<gene>
    <name evidence="3" type="ORF">METZ01_LOCUS27456</name>
</gene>
<proteinExistence type="predicted"/>
<evidence type="ECO:0000313" key="3">
    <source>
        <dbReference type="EMBL" id="SUZ74602.1"/>
    </source>
</evidence>